<dbReference type="EnsemblBacteria" id="ABK76794">
    <property type="protein sequence ID" value="ABK76794"/>
    <property type="gene ID" value="CENSYa_0149"/>
</dbReference>
<dbReference type="KEGG" id="csy:CENSYa_0149"/>
<accession>A0RTX7</accession>
<organism evidence="1 2">
    <name type="scientific">Cenarchaeum symbiosum (strain A)</name>
    <dbReference type="NCBI Taxonomy" id="414004"/>
    <lineage>
        <taxon>Archaea</taxon>
        <taxon>Nitrososphaerota</taxon>
        <taxon>Candidatus Cenarchaeales</taxon>
        <taxon>Candidatus Cenarchaeaceae</taxon>
        <taxon>Candidatus Cenarchaeum</taxon>
    </lineage>
</organism>
<dbReference type="HOGENOM" id="CLU_2820620_0_0_2"/>
<name>A0RTX7_CENSY</name>
<dbReference type="AlphaFoldDB" id="A0RTX7"/>
<gene>
    <name evidence="1" type="ordered locus">CENSYa_0149</name>
</gene>
<evidence type="ECO:0000313" key="2">
    <source>
        <dbReference type="Proteomes" id="UP000000758"/>
    </source>
</evidence>
<sequence length="66" mass="7113">MCGRRTWSGHTMVGNYPPCQTAPADVSYTKAPDVPLPCQRLTSVRTAIFAPIPMLLKISIPATGRA</sequence>
<keyword evidence="2" id="KW-1185">Reference proteome</keyword>
<reference evidence="1 2" key="1">
    <citation type="journal article" date="2006" name="Proc. Natl. Acad. Sci. U.S.A.">
        <title>Genomic analysis of the uncultivated marine crenarchaeote Cenarchaeum symbiosum.</title>
        <authorList>
            <person name="Hallam S.J."/>
            <person name="Konstantinidis K.T."/>
            <person name="Putnam N."/>
            <person name="Schleper C."/>
            <person name="Watanabe Y."/>
            <person name="Sugahara J."/>
            <person name="Preston C."/>
            <person name="de la Torre J."/>
            <person name="Richardson P.M."/>
            <person name="DeLong E.F."/>
        </authorList>
    </citation>
    <scope>NUCLEOTIDE SEQUENCE [LARGE SCALE GENOMIC DNA]</scope>
    <source>
        <strain evidence="2">A</strain>
    </source>
</reference>
<dbReference type="STRING" id="414004.CENSYa_0149"/>
<dbReference type="Proteomes" id="UP000000758">
    <property type="component" value="Chromosome"/>
</dbReference>
<proteinExistence type="predicted"/>
<evidence type="ECO:0000313" key="1">
    <source>
        <dbReference type="EMBL" id="ABK76794.1"/>
    </source>
</evidence>
<dbReference type="EMBL" id="DP000238">
    <property type="protein sequence ID" value="ABK76794.1"/>
    <property type="molecule type" value="Genomic_DNA"/>
</dbReference>
<protein>
    <submittedName>
        <fullName evidence="1">Uncharacterized protein</fullName>
    </submittedName>
</protein>